<name>A0A4Y6EE73_9CAUD</name>
<dbReference type="Proteomes" id="UP000318861">
    <property type="component" value="Segment"/>
</dbReference>
<accession>A0A4Y6EE73</accession>
<protein>
    <submittedName>
        <fullName evidence="2">Uncharacterized protein</fullName>
    </submittedName>
</protein>
<reference evidence="2 3" key="1">
    <citation type="submission" date="2019-05" db="EMBL/GenBank/DDBJ databases">
        <authorList>
            <person name="Baumgardner C.A."/>
            <person name="Folse N.B."/>
            <person name="Neri L.M."/>
            <person name="Renaud V.D."/>
            <person name="Wallen J.R."/>
            <person name="Bintz B.J."/>
            <person name="Gainey M.D."/>
            <person name="Garlena R.A."/>
            <person name="Russell D.A."/>
            <person name="Pope W.H."/>
            <person name="Jacobs-Sera D."/>
            <person name="Hatfull G.F."/>
        </authorList>
    </citation>
    <scope>NUCLEOTIDE SEQUENCE [LARGE SCALE GENOMIC DNA]</scope>
</reference>
<dbReference type="KEGG" id="vg:55618060"/>
<organism evidence="2 3">
    <name type="scientific">Microbacterium phage TinyTimothy</name>
    <dbReference type="NCBI Taxonomy" id="2583039"/>
    <lineage>
        <taxon>Viruses</taxon>
        <taxon>Duplodnaviria</taxon>
        <taxon>Heunggongvirae</taxon>
        <taxon>Uroviricota</taxon>
        <taxon>Caudoviricetes</taxon>
        <taxon>Eekayvirinae</taxon>
        <taxon>Tinytimothyvirus</taxon>
        <taxon>Tinytimothyvirus tinytimothy</taxon>
    </lineage>
</organism>
<proteinExistence type="predicted"/>
<dbReference type="EMBL" id="MK878904">
    <property type="protein sequence ID" value="QDF16988.1"/>
    <property type="molecule type" value="Genomic_DNA"/>
</dbReference>
<sequence length="89" mass="9764">MERREDTVIQYENSKTSPYRLTSSYTPGSSNVQIRIETAENSASLVLPCGAITELSELLALIALDMPEPVEPEEIEPEVPVEEEGAQNG</sequence>
<evidence type="ECO:0000313" key="3">
    <source>
        <dbReference type="Proteomes" id="UP000318861"/>
    </source>
</evidence>
<dbReference type="RefSeq" id="YP_009847663.1">
    <property type="nucleotide sequence ID" value="NC_048777.1"/>
</dbReference>
<gene>
    <name evidence="2" type="primary">35</name>
    <name evidence="2" type="ORF">SEA_TINYTIMOTHY_35</name>
</gene>
<feature type="region of interest" description="Disordered" evidence="1">
    <location>
        <begin position="69"/>
        <end position="89"/>
    </location>
</feature>
<keyword evidence="3" id="KW-1185">Reference proteome</keyword>
<evidence type="ECO:0000313" key="2">
    <source>
        <dbReference type="EMBL" id="QDF16988.1"/>
    </source>
</evidence>
<evidence type="ECO:0000256" key="1">
    <source>
        <dbReference type="SAM" id="MobiDB-lite"/>
    </source>
</evidence>
<dbReference type="GeneID" id="55618060"/>